<keyword evidence="3" id="KW-1185">Reference proteome</keyword>
<keyword evidence="1" id="KW-0812">Transmembrane</keyword>
<gene>
    <name evidence="2" type="ORF">GDO54_013795</name>
</gene>
<name>A0AAV3AKY6_PYXAD</name>
<dbReference type="Proteomes" id="UP001181693">
    <property type="component" value="Unassembled WGS sequence"/>
</dbReference>
<keyword evidence="1" id="KW-0472">Membrane</keyword>
<evidence type="ECO:0000256" key="1">
    <source>
        <dbReference type="SAM" id="Phobius"/>
    </source>
</evidence>
<sequence length="85" mass="9841">MLPHTSRVKCSFLSKEDEKGYFTYCTPHSCMLFCLPVSFMCPVLCIVLYHPLQSRTIVRGPKTYNLESQQGVRGSEYQILFQLFP</sequence>
<organism evidence="2 3">
    <name type="scientific">Pyxicephalus adspersus</name>
    <name type="common">African bullfrog</name>
    <dbReference type="NCBI Taxonomy" id="30357"/>
    <lineage>
        <taxon>Eukaryota</taxon>
        <taxon>Metazoa</taxon>
        <taxon>Chordata</taxon>
        <taxon>Craniata</taxon>
        <taxon>Vertebrata</taxon>
        <taxon>Euteleostomi</taxon>
        <taxon>Amphibia</taxon>
        <taxon>Batrachia</taxon>
        <taxon>Anura</taxon>
        <taxon>Neobatrachia</taxon>
        <taxon>Ranoidea</taxon>
        <taxon>Pyxicephalidae</taxon>
        <taxon>Pyxicephalinae</taxon>
        <taxon>Pyxicephalus</taxon>
    </lineage>
</organism>
<feature type="transmembrane region" description="Helical" evidence="1">
    <location>
        <begin position="21"/>
        <end position="49"/>
    </location>
</feature>
<keyword evidence="1" id="KW-1133">Transmembrane helix</keyword>
<comment type="caution">
    <text evidence="2">The sequence shown here is derived from an EMBL/GenBank/DDBJ whole genome shotgun (WGS) entry which is preliminary data.</text>
</comment>
<protein>
    <submittedName>
        <fullName evidence="2">Uncharacterized protein</fullName>
    </submittedName>
</protein>
<proteinExistence type="predicted"/>
<accession>A0AAV3AKY6</accession>
<dbReference type="AlphaFoldDB" id="A0AAV3AKY6"/>
<evidence type="ECO:0000313" key="3">
    <source>
        <dbReference type="Proteomes" id="UP001181693"/>
    </source>
</evidence>
<evidence type="ECO:0000313" key="2">
    <source>
        <dbReference type="EMBL" id="DBA22793.1"/>
    </source>
</evidence>
<dbReference type="EMBL" id="DYDO01000006">
    <property type="protein sequence ID" value="DBA22793.1"/>
    <property type="molecule type" value="Genomic_DNA"/>
</dbReference>
<reference evidence="2" key="1">
    <citation type="thesis" date="2020" institute="ProQuest LLC" country="789 East Eisenhower Parkway, Ann Arbor, MI, USA">
        <title>Comparative Genomics and Chromosome Evolution.</title>
        <authorList>
            <person name="Mudd A.B."/>
        </authorList>
    </citation>
    <scope>NUCLEOTIDE SEQUENCE</scope>
    <source>
        <strain evidence="2">1538</strain>
        <tissue evidence="2">Blood</tissue>
    </source>
</reference>